<evidence type="ECO:0000256" key="4">
    <source>
        <dbReference type="ARBA" id="ARBA00022723"/>
    </source>
</evidence>
<evidence type="ECO:0000256" key="1">
    <source>
        <dbReference type="ARBA" id="ARBA00001971"/>
    </source>
</evidence>
<dbReference type="PANTHER" id="PTHR24300:SF376">
    <property type="entry name" value="CYTOCHROME P450 15A1"/>
    <property type="match status" value="1"/>
</dbReference>
<dbReference type="GO" id="GO:0005506">
    <property type="term" value="F:iron ion binding"/>
    <property type="evidence" value="ECO:0007669"/>
    <property type="project" value="InterPro"/>
</dbReference>
<keyword evidence="11" id="KW-1185">Reference proteome</keyword>
<dbReference type="GO" id="GO:0008395">
    <property type="term" value="F:steroid hydroxylase activity"/>
    <property type="evidence" value="ECO:0007669"/>
    <property type="project" value="TreeGrafter"/>
</dbReference>
<dbReference type="InterPro" id="IPR017972">
    <property type="entry name" value="Cyt_P450_CS"/>
</dbReference>
<evidence type="ECO:0000256" key="3">
    <source>
        <dbReference type="ARBA" id="ARBA00022617"/>
    </source>
</evidence>
<dbReference type="CTD" id="100286798"/>
<keyword evidence="4 8" id="KW-0479">Metal-binding</keyword>
<keyword evidence="7 9" id="KW-0503">Monooxygenase</keyword>
<dbReference type="GO" id="GO:0016712">
    <property type="term" value="F:oxidoreductase activity, acting on paired donors, with incorporation or reduction of molecular oxygen, reduced flavin or flavoprotein as one donor, and incorporation of one atom of oxygen"/>
    <property type="evidence" value="ECO:0007669"/>
    <property type="project" value="TreeGrafter"/>
</dbReference>
<dbReference type="CDD" id="cd20651">
    <property type="entry name" value="CYP15A1-like"/>
    <property type="match status" value="1"/>
</dbReference>
<dbReference type="SUPFAM" id="SSF48264">
    <property type="entry name" value="Cytochrome P450"/>
    <property type="match status" value="1"/>
</dbReference>
<evidence type="ECO:0000256" key="5">
    <source>
        <dbReference type="ARBA" id="ARBA00023002"/>
    </source>
</evidence>
<dbReference type="RefSeq" id="NP_001140197.1">
    <property type="nucleotide sequence ID" value="NM_001146725.1"/>
</dbReference>
<evidence type="ECO:0000313" key="11">
    <source>
        <dbReference type="Proteomes" id="UP000005204"/>
    </source>
</evidence>
<keyword evidence="3 8" id="KW-0349">Heme</keyword>
<dbReference type="InterPro" id="IPR002401">
    <property type="entry name" value="Cyt_P450_E_grp-I"/>
</dbReference>
<dbReference type="KEGG" id="bmor:100286798"/>
<evidence type="ECO:0008006" key="12">
    <source>
        <dbReference type="Google" id="ProtNLM"/>
    </source>
</evidence>
<dbReference type="AlphaFoldDB" id="A0A8R1XEW9"/>
<organism evidence="10 11">
    <name type="scientific">Bombyx mori</name>
    <name type="common">Silk moth</name>
    <dbReference type="NCBI Taxonomy" id="7091"/>
    <lineage>
        <taxon>Eukaryota</taxon>
        <taxon>Metazoa</taxon>
        <taxon>Ecdysozoa</taxon>
        <taxon>Arthropoda</taxon>
        <taxon>Hexapoda</taxon>
        <taxon>Insecta</taxon>
        <taxon>Pterygota</taxon>
        <taxon>Neoptera</taxon>
        <taxon>Endopterygota</taxon>
        <taxon>Lepidoptera</taxon>
        <taxon>Glossata</taxon>
        <taxon>Ditrysia</taxon>
        <taxon>Bombycoidea</taxon>
        <taxon>Bombycidae</taxon>
        <taxon>Bombycinae</taxon>
        <taxon>Bombyx</taxon>
    </lineage>
</organism>
<dbReference type="GO" id="GO:0005737">
    <property type="term" value="C:cytoplasm"/>
    <property type="evidence" value="ECO:0007669"/>
    <property type="project" value="TreeGrafter"/>
</dbReference>
<comment type="similarity">
    <text evidence="2 9">Belongs to the cytochrome P450 family.</text>
</comment>
<name>A0A8R1XEW9_BOMMO</name>
<dbReference type="EnsemblMetazoa" id="NM_001146725.1">
    <property type="protein sequence ID" value="NP_001140197.1"/>
    <property type="gene ID" value="GeneID_100286798"/>
</dbReference>
<keyword evidence="6 8" id="KW-0408">Iron</keyword>
<reference evidence="11" key="1">
    <citation type="journal article" date="2008" name="Insect Biochem. Mol. Biol.">
        <title>The genome of a lepidopteran model insect, the silkworm Bombyx mori.</title>
        <authorList>
            <consortium name="International Silkworm Genome Consortium"/>
        </authorList>
    </citation>
    <scope>NUCLEOTIDE SEQUENCE [LARGE SCALE GENOMIC DNA]</scope>
    <source>
        <strain evidence="11">p50T</strain>
    </source>
</reference>
<dbReference type="PRINTS" id="PR00385">
    <property type="entry name" value="P450"/>
</dbReference>
<proteinExistence type="inferred from homology"/>
<dbReference type="OrthoDB" id="1055148at2759"/>
<dbReference type="SMR" id="A0A8R1XEW9"/>
<protein>
    <recommendedName>
        <fullName evidence="12">Cytochrome P450</fullName>
    </recommendedName>
</protein>
<evidence type="ECO:0000256" key="9">
    <source>
        <dbReference type="RuleBase" id="RU000461"/>
    </source>
</evidence>
<evidence type="ECO:0000256" key="7">
    <source>
        <dbReference type="ARBA" id="ARBA00023033"/>
    </source>
</evidence>
<dbReference type="InterPro" id="IPR001128">
    <property type="entry name" value="Cyt_P450"/>
</dbReference>
<dbReference type="InterPro" id="IPR036396">
    <property type="entry name" value="Cyt_P450_sf"/>
</dbReference>
<evidence type="ECO:0000256" key="6">
    <source>
        <dbReference type="ARBA" id="ARBA00023004"/>
    </source>
</evidence>
<keyword evidence="5 9" id="KW-0560">Oxidoreductase</keyword>
<dbReference type="FunFam" id="1.10.630.10:FF:000078">
    <property type="entry name" value="Probable cytochrome P450 515A1"/>
    <property type="match status" value="1"/>
</dbReference>
<dbReference type="GO" id="GO:0006805">
    <property type="term" value="P:xenobiotic metabolic process"/>
    <property type="evidence" value="ECO:0007669"/>
    <property type="project" value="TreeGrafter"/>
</dbReference>
<comment type="cofactor">
    <cofactor evidence="1 8">
        <name>heme</name>
        <dbReference type="ChEBI" id="CHEBI:30413"/>
    </cofactor>
</comment>
<dbReference type="Pfam" id="PF00067">
    <property type="entry name" value="p450"/>
    <property type="match status" value="1"/>
</dbReference>
<evidence type="ECO:0000256" key="2">
    <source>
        <dbReference type="ARBA" id="ARBA00010617"/>
    </source>
</evidence>
<sequence>MLALIVLCFILFFYIISRRHRGLCYPPGPTPLPIVGNLLSVLWESRKFKCHHLIWQSWSQKYGNLLGLRLGSINVVVVTGIELIREVSNREVFEGRPDGFFYTMRSFGKKLGLVFSDGPTWHRTRRFVLKYLKNFGYNSRFMNVYIGEECEALVQLRLADAGEPILVNQMFHITIVNILWRLVAGKRYDLEDQRLKKLCSLVMRLFKLVDMSGGILNFLPFLRHFVPRLIGFTELQEIHNALHQYLREIIKEHQENLQLGAPKDVIDAFLIDMLESQDDKLTLDDLQVVCLDLLEAGMETVTNTAVFMLLHVVRNEDVQRKLHQEIDDIIGRDRNHLLDDRIRMVYTEAVILETLRISTVASMGIPHMALNDAKLGNYIIPKGTFILLSLYELHHGPHWKDPETFRPERFLTKEGNILQDEWLIPFGIGKRRCIGEGLARSELFMFLTHILQKFHLRIPKNEPLPSTEPIDGLSLSAKQFRIIFEPRKTFKSI</sequence>
<dbReference type="GO" id="GO:0020037">
    <property type="term" value="F:heme binding"/>
    <property type="evidence" value="ECO:0007669"/>
    <property type="project" value="InterPro"/>
</dbReference>
<dbReference type="PRINTS" id="PR00463">
    <property type="entry name" value="EP450I"/>
</dbReference>
<dbReference type="InterPro" id="IPR050182">
    <property type="entry name" value="Cytochrome_P450_fam2"/>
</dbReference>
<accession>A0A8R1XEW9</accession>
<dbReference type="PANTHER" id="PTHR24300">
    <property type="entry name" value="CYTOCHROME P450 508A4-RELATED"/>
    <property type="match status" value="1"/>
</dbReference>
<dbReference type="Gene3D" id="1.10.630.10">
    <property type="entry name" value="Cytochrome P450"/>
    <property type="match status" value="1"/>
</dbReference>
<reference evidence="10" key="2">
    <citation type="submission" date="2022-06" db="UniProtKB">
        <authorList>
            <consortium name="EnsemblMetazoa"/>
        </authorList>
    </citation>
    <scope>IDENTIFICATION</scope>
    <source>
        <strain evidence="10">p50T (Dazao)</strain>
    </source>
</reference>
<dbReference type="GO" id="GO:0006082">
    <property type="term" value="P:organic acid metabolic process"/>
    <property type="evidence" value="ECO:0007669"/>
    <property type="project" value="TreeGrafter"/>
</dbReference>
<dbReference type="GeneID" id="100286798"/>
<dbReference type="Proteomes" id="UP000005204">
    <property type="component" value="Unassembled WGS sequence"/>
</dbReference>
<feature type="binding site" description="axial binding residue" evidence="8">
    <location>
        <position position="433"/>
    </location>
    <ligand>
        <name>heme</name>
        <dbReference type="ChEBI" id="CHEBI:30413"/>
    </ligand>
    <ligandPart>
        <name>Fe</name>
        <dbReference type="ChEBI" id="CHEBI:18248"/>
    </ligandPart>
</feature>
<dbReference type="PROSITE" id="PS00086">
    <property type="entry name" value="CYTOCHROME_P450"/>
    <property type="match status" value="1"/>
</dbReference>
<evidence type="ECO:0000313" key="10">
    <source>
        <dbReference type="EnsemblMetazoa" id="NP_001140197.1"/>
    </source>
</evidence>
<evidence type="ECO:0000256" key="8">
    <source>
        <dbReference type="PIRSR" id="PIRSR602401-1"/>
    </source>
</evidence>